<dbReference type="SUPFAM" id="SSF51735">
    <property type="entry name" value="NAD(P)-binding Rossmann-fold domains"/>
    <property type="match status" value="1"/>
</dbReference>
<dbReference type="Pfam" id="PF13561">
    <property type="entry name" value="adh_short_C2"/>
    <property type="match status" value="1"/>
</dbReference>
<organism evidence="3 4">
    <name type="scientific">Paenibacillus gallinarum</name>
    <dbReference type="NCBI Taxonomy" id="2762232"/>
    <lineage>
        <taxon>Bacteria</taxon>
        <taxon>Bacillati</taxon>
        <taxon>Bacillota</taxon>
        <taxon>Bacilli</taxon>
        <taxon>Bacillales</taxon>
        <taxon>Paenibacillaceae</taxon>
        <taxon>Paenibacillus</taxon>
    </lineage>
</organism>
<dbReference type="PRINTS" id="PR00081">
    <property type="entry name" value="GDHRDH"/>
</dbReference>
<evidence type="ECO:0000256" key="2">
    <source>
        <dbReference type="ARBA" id="ARBA00023002"/>
    </source>
</evidence>
<keyword evidence="4" id="KW-1185">Reference proteome</keyword>
<protein>
    <submittedName>
        <fullName evidence="3">SDR family oxidoreductase</fullName>
    </submittedName>
</protein>
<dbReference type="PANTHER" id="PTHR24321">
    <property type="entry name" value="DEHYDROGENASES, SHORT CHAIN"/>
    <property type="match status" value="1"/>
</dbReference>
<dbReference type="Proteomes" id="UP000608071">
    <property type="component" value="Unassembled WGS sequence"/>
</dbReference>
<dbReference type="Gene3D" id="3.40.50.720">
    <property type="entry name" value="NAD(P)-binding Rossmann-like Domain"/>
    <property type="match status" value="1"/>
</dbReference>
<reference evidence="3 4" key="1">
    <citation type="submission" date="2020-08" db="EMBL/GenBank/DDBJ databases">
        <title>A Genomic Blueprint of the Chicken Gut Microbiome.</title>
        <authorList>
            <person name="Gilroy R."/>
            <person name="Ravi A."/>
            <person name="Getino M."/>
            <person name="Pursley I."/>
            <person name="Horton D.L."/>
            <person name="Alikhan N.-F."/>
            <person name="Baker D."/>
            <person name="Gharbi K."/>
            <person name="Hall N."/>
            <person name="Watson M."/>
            <person name="Adriaenssens E.M."/>
            <person name="Foster-Nyarko E."/>
            <person name="Jarju S."/>
            <person name="Secka A."/>
            <person name="Antonio M."/>
            <person name="Oren A."/>
            <person name="Chaudhuri R."/>
            <person name="La Ragione R.M."/>
            <person name="Hildebrand F."/>
            <person name="Pallen M.J."/>
        </authorList>
    </citation>
    <scope>NUCLEOTIDE SEQUENCE [LARGE SCALE GENOMIC DNA]</scope>
    <source>
        <strain evidence="3 4">Sa2BVA9</strain>
    </source>
</reference>
<comment type="similarity">
    <text evidence="1">Belongs to the short-chain dehydrogenases/reductases (SDR) family.</text>
</comment>
<dbReference type="PANTHER" id="PTHR24321:SF8">
    <property type="entry name" value="ESTRADIOL 17-BETA-DEHYDROGENASE 8-RELATED"/>
    <property type="match status" value="1"/>
</dbReference>
<evidence type="ECO:0000313" key="3">
    <source>
        <dbReference type="EMBL" id="MBD7967342.1"/>
    </source>
</evidence>
<dbReference type="CDD" id="cd05233">
    <property type="entry name" value="SDR_c"/>
    <property type="match status" value="1"/>
</dbReference>
<dbReference type="EMBL" id="JACSQL010000001">
    <property type="protein sequence ID" value="MBD7967342.1"/>
    <property type="molecule type" value="Genomic_DNA"/>
</dbReference>
<comment type="caution">
    <text evidence="3">The sequence shown here is derived from an EMBL/GenBank/DDBJ whole genome shotgun (WGS) entry which is preliminary data.</text>
</comment>
<dbReference type="PRINTS" id="PR00080">
    <property type="entry name" value="SDRFAMILY"/>
</dbReference>
<keyword evidence="2" id="KW-0560">Oxidoreductase</keyword>
<name>A0ABR8SV05_9BACL</name>
<dbReference type="RefSeq" id="WP_191798532.1">
    <property type="nucleotide sequence ID" value="NZ_JACSQL010000001.1"/>
</dbReference>
<gene>
    <name evidence="3" type="ORF">H9647_04655</name>
</gene>
<sequence>MSSSSENGLRFSGKTAIVTGAGSGIGKAAALKLAKEGANIALFDLIDERTEETKKSIEQMNLGQVVSYDVDISDPNRVEKSVNDTIDKFGGIDIVFANAGINGVVAPIEDIDIQDWHNTINTNLGGTFFTVKFVLPHMKKRNGGSIIITSSINGNYTFSNIGMSAYSTSKAGQVAFAKMAALELAKFKIRVNVICPGAITTHIDQSTDTSEELSEVSIKMEFPDGRQPLSHGPGTPDQVAELVAFLASDAAQHITGAQIVIDGAESLLS</sequence>
<proteinExistence type="inferred from homology"/>
<evidence type="ECO:0000256" key="1">
    <source>
        <dbReference type="ARBA" id="ARBA00006484"/>
    </source>
</evidence>
<accession>A0ABR8SV05</accession>
<dbReference type="InterPro" id="IPR002347">
    <property type="entry name" value="SDR_fam"/>
</dbReference>
<dbReference type="InterPro" id="IPR036291">
    <property type="entry name" value="NAD(P)-bd_dom_sf"/>
</dbReference>
<evidence type="ECO:0000313" key="4">
    <source>
        <dbReference type="Proteomes" id="UP000608071"/>
    </source>
</evidence>
<dbReference type="NCBIfam" id="NF004203">
    <property type="entry name" value="PRK05653.2-4"/>
    <property type="match status" value="1"/>
</dbReference>